<sequence length="123" mass="13996">MYKFTKQILVAAFVMLALDFLYLSINKANFENQVIGIQKVVIQLRYTPMILCYAFLISGLAYFILRPHRSVTDAFLLGVFVYGVFDLTNSAIFKKWSPYLAMMDTLWGGILMAATTQAVYTLV</sequence>
<dbReference type="EMBL" id="MN739646">
    <property type="protein sequence ID" value="QHT17887.1"/>
    <property type="molecule type" value="Genomic_DNA"/>
</dbReference>
<keyword evidence="1" id="KW-1133">Transmembrane helix</keyword>
<feature type="transmembrane region" description="Helical" evidence="1">
    <location>
        <begin position="74"/>
        <end position="93"/>
    </location>
</feature>
<evidence type="ECO:0000313" key="2">
    <source>
        <dbReference type="EMBL" id="QHT17887.1"/>
    </source>
</evidence>
<organism evidence="2">
    <name type="scientific">viral metagenome</name>
    <dbReference type="NCBI Taxonomy" id="1070528"/>
    <lineage>
        <taxon>unclassified sequences</taxon>
        <taxon>metagenomes</taxon>
        <taxon>organismal metagenomes</taxon>
    </lineage>
</organism>
<protein>
    <recommendedName>
        <fullName evidence="3">DUF2177 family protein</fullName>
    </recommendedName>
</protein>
<dbReference type="AlphaFoldDB" id="A0A6C0DMR6"/>
<feature type="transmembrane region" description="Helical" evidence="1">
    <location>
        <begin position="45"/>
        <end position="65"/>
    </location>
</feature>
<evidence type="ECO:0008006" key="3">
    <source>
        <dbReference type="Google" id="ProtNLM"/>
    </source>
</evidence>
<name>A0A6C0DMR6_9ZZZZ</name>
<keyword evidence="1" id="KW-0812">Transmembrane</keyword>
<accession>A0A6C0DMR6</accession>
<feature type="transmembrane region" description="Helical" evidence="1">
    <location>
        <begin position="7"/>
        <end position="25"/>
    </location>
</feature>
<reference evidence="2" key="1">
    <citation type="journal article" date="2020" name="Nature">
        <title>Giant virus diversity and host interactions through global metagenomics.</title>
        <authorList>
            <person name="Schulz F."/>
            <person name="Roux S."/>
            <person name="Paez-Espino D."/>
            <person name="Jungbluth S."/>
            <person name="Walsh D.A."/>
            <person name="Denef V.J."/>
            <person name="McMahon K.D."/>
            <person name="Konstantinidis K.T."/>
            <person name="Eloe-Fadrosh E.A."/>
            <person name="Kyrpides N.C."/>
            <person name="Woyke T."/>
        </authorList>
    </citation>
    <scope>NUCLEOTIDE SEQUENCE</scope>
    <source>
        <strain evidence="2">GVMAG-M-3300023174-3</strain>
    </source>
</reference>
<dbReference type="Pfam" id="PF09945">
    <property type="entry name" value="DUF2177"/>
    <property type="match status" value="1"/>
</dbReference>
<evidence type="ECO:0000256" key="1">
    <source>
        <dbReference type="SAM" id="Phobius"/>
    </source>
</evidence>
<dbReference type="InterPro" id="IPR018687">
    <property type="entry name" value="DUF2177_membr"/>
</dbReference>
<keyword evidence="1" id="KW-0472">Membrane</keyword>
<proteinExistence type="predicted"/>